<comment type="caution">
    <text evidence="2">The sequence shown here is derived from an EMBL/GenBank/DDBJ whole genome shotgun (WGS) entry which is preliminary data.</text>
</comment>
<keyword evidence="1" id="KW-0732">Signal</keyword>
<feature type="signal peptide" evidence="1">
    <location>
        <begin position="1"/>
        <end position="23"/>
    </location>
</feature>
<evidence type="ECO:0000313" key="2">
    <source>
        <dbReference type="EMBL" id="MBP1999301.1"/>
    </source>
</evidence>
<evidence type="ECO:0000313" key="3">
    <source>
        <dbReference type="Proteomes" id="UP001519288"/>
    </source>
</evidence>
<reference evidence="2 3" key="1">
    <citation type="submission" date="2021-03" db="EMBL/GenBank/DDBJ databases">
        <title>Genomic Encyclopedia of Type Strains, Phase IV (KMG-IV): sequencing the most valuable type-strain genomes for metagenomic binning, comparative biology and taxonomic classification.</title>
        <authorList>
            <person name="Goeker M."/>
        </authorList>
    </citation>
    <scope>NUCLEOTIDE SEQUENCE [LARGE SCALE GENOMIC DNA]</scope>
    <source>
        <strain evidence="2 3">DSM 26806</strain>
    </source>
</reference>
<evidence type="ECO:0000256" key="1">
    <source>
        <dbReference type="SAM" id="SignalP"/>
    </source>
</evidence>
<protein>
    <recommendedName>
        <fullName evidence="4">Copper amine oxidase</fullName>
    </recommendedName>
</protein>
<dbReference type="EMBL" id="JAGGLD010000001">
    <property type="protein sequence ID" value="MBP1999301.1"/>
    <property type="molecule type" value="Genomic_DNA"/>
</dbReference>
<name>A0ABS4JEB1_9BACL</name>
<organism evidence="2 3">
    <name type="scientific">Paenibacillus shirakamiensis</name>
    <dbReference type="NCBI Taxonomy" id="1265935"/>
    <lineage>
        <taxon>Bacteria</taxon>
        <taxon>Bacillati</taxon>
        <taxon>Bacillota</taxon>
        <taxon>Bacilli</taxon>
        <taxon>Bacillales</taxon>
        <taxon>Paenibacillaceae</taxon>
        <taxon>Paenibacillus</taxon>
    </lineage>
</organism>
<sequence>MKWKKVAVLVLTFSLLGGTMMFADGAMQKVRLILNGKEVEDGGVMIDGKTYVPVRELNGLINYDDSSKKVTYNLPNVSMFLFKGDTPFGIVNTGKLKFKVFCQIDSLKADISSVKVAIKAPDGSIKSIQSQDITNQKDNFWFITNDYTYEFKTSGKYSIGFYMKQGKNADYVLVSEKVVSTQD</sequence>
<dbReference type="Proteomes" id="UP001519288">
    <property type="component" value="Unassembled WGS sequence"/>
</dbReference>
<dbReference type="RefSeq" id="WP_209858552.1">
    <property type="nucleotide sequence ID" value="NZ_JAGGLD010000001.1"/>
</dbReference>
<keyword evidence="3" id="KW-1185">Reference proteome</keyword>
<accession>A0ABS4JEB1</accession>
<feature type="chain" id="PRO_5046858194" description="Copper amine oxidase" evidence="1">
    <location>
        <begin position="24"/>
        <end position="183"/>
    </location>
</feature>
<proteinExistence type="predicted"/>
<gene>
    <name evidence="2" type="ORF">J2Z69_000320</name>
</gene>
<evidence type="ECO:0008006" key="4">
    <source>
        <dbReference type="Google" id="ProtNLM"/>
    </source>
</evidence>